<comment type="subcellular location">
    <subcellularLocation>
        <location evidence="1">Membrane</location>
        <topology evidence="1">Multi-pass membrane protein</topology>
    </subcellularLocation>
</comment>
<reference evidence="8 9" key="1">
    <citation type="journal article" date="2010" name="J. Bacteriol.">
        <title>Genome sequence of the oligotrophic marine Gammaproteobacterium HTCC2143, isolated from the Oregon Coast.</title>
        <authorList>
            <person name="Oh H.M."/>
            <person name="Kang I."/>
            <person name="Ferriera S."/>
            <person name="Giovannoni S.J."/>
            <person name="Cho J.C."/>
        </authorList>
    </citation>
    <scope>NUCLEOTIDE SEQUENCE [LARGE SCALE GENOMIC DNA]</scope>
    <source>
        <strain evidence="8 9">HTCC2143</strain>
    </source>
</reference>
<dbReference type="InterPro" id="IPR044770">
    <property type="entry name" value="MFS_spinster-like"/>
</dbReference>
<feature type="domain" description="Major facilitator superfamily (MFS) profile" evidence="7">
    <location>
        <begin position="18"/>
        <end position="426"/>
    </location>
</feature>
<dbReference type="OrthoDB" id="6057322at2"/>
<feature type="transmembrane region" description="Helical" evidence="6">
    <location>
        <begin position="397"/>
        <end position="418"/>
    </location>
</feature>
<proteinExistence type="predicted"/>
<dbReference type="PROSITE" id="PS50850">
    <property type="entry name" value="MFS"/>
    <property type="match status" value="1"/>
</dbReference>
<feature type="transmembrane region" description="Helical" evidence="6">
    <location>
        <begin position="175"/>
        <end position="192"/>
    </location>
</feature>
<organism evidence="8 9">
    <name type="scientific">marine gamma proteobacterium HTCC2143</name>
    <dbReference type="NCBI Taxonomy" id="247633"/>
    <lineage>
        <taxon>Bacteria</taxon>
        <taxon>Pseudomonadati</taxon>
        <taxon>Pseudomonadota</taxon>
        <taxon>Gammaproteobacteria</taxon>
        <taxon>Cellvibrionales</taxon>
        <taxon>Spongiibacteraceae</taxon>
        <taxon>BD1-7 clade</taxon>
    </lineage>
</organism>
<keyword evidence="9" id="KW-1185">Reference proteome</keyword>
<accession>A0YFK3</accession>
<evidence type="ECO:0000256" key="2">
    <source>
        <dbReference type="ARBA" id="ARBA00022448"/>
    </source>
</evidence>
<feature type="transmembrane region" description="Helical" evidence="6">
    <location>
        <begin position="229"/>
        <end position="249"/>
    </location>
</feature>
<dbReference type="Proteomes" id="UP000004931">
    <property type="component" value="Unassembled WGS sequence"/>
</dbReference>
<comment type="caution">
    <text evidence="8">The sequence shown here is derived from an EMBL/GenBank/DDBJ whole genome shotgun (WGS) entry which is preliminary data.</text>
</comment>
<dbReference type="GO" id="GO:0022857">
    <property type="term" value="F:transmembrane transporter activity"/>
    <property type="evidence" value="ECO:0007669"/>
    <property type="project" value="InterPro"/>
</dbReference>
<dbReference type="InterPro" id="IPR011701">
    <property type="entry name" value="MFS"/>
</dbReference>
<evidence type="ECO:0000256" key="1">
    <source>
        <dbReference type="ARBA" id="ARBA00004141"/>
    </source>
</evidence>
<evidence type="ECO:0000256" key="5">
    <source>
        <dbReference type="ARBA" id="ARBA00023136"/>
    </source>
</evidence>
<sequence>MSKDTPVEEQALPGSMPFLLLLTVLNVMNFVDRQLLSSFANFIVPDLNLTNTEFGLLTGLVFLFFYSTMGIFMGVLADRVNRTRLIAIGLASWSVLTALSGAAKGFVSLAIPRMFIGVGESMMTPSAMSILADRFPASRLGFASGVYYMGVPIGTGVSLLIVGYLGPSWGWRNCFYMLGALGVAMAIIMWFIKETPRRHLATAEKMVQSAPSMKEIAATVMQTLPRSPALMLTIAGGVAYHFILGATVFDQLWFVQERGFDRAEIAQYAGWIGISGGILGNLFGGIGSDWFTRRTGLGRPMFLFWIMLILAPVNIAYRLVDPDSVWFWLGLFFGYFQLGAFYGPTFSTIQELVPPQVRATVVAFYILLLNLIGVGFGVTFAGIAIDQLIAQGVEQPYTIALIGFTIVSFICIPCFLIAGQRFKRDKAQLYKTLAQ</sequence>
<evidence type="ECO:0000313" key="9">
    <source>
        <dbReference type="Proteomes" id="UP000004931"/>
    </source>
</evidence>
<dbReference type="PANTHER" id="PTHR23505:SF79">
    <property type="entry name" value="PROTEIN SPINSTER"/>
    <property type="match status" value="1"/>
</dbReference>
<feature type="transmembrane region" description="Helical" evidence="6">
    <location>
        <begin position="269"/>
        <end position="290"/>
    </location>
</feature>
<dbReference type="PANTHER" id="PTHR23505">
    <property type="entry name" value="SPINSTER"/>
    <property type="match status" value="1"/>
</dbReference>
<dbReference type="eggNOG" id="COG2814">
    <property type="taxonomic scope" value="Bacteria"/>
</dbReference>
<keyword evidence="5 6" id="KW-0472">Membrane</keyword>
<dbReference type="STRING" id="247633.GP2143_09435"/>
<feature type="transmembrane region" description="Helical" evidence="6">
    <location>
        <begin position="302"/>
        <end position="320"/>
    </location>
</feature>
<name>A0YFK3_9GAMM</name>
<feature type="transmembrane region" description="Helical" evidence="6">
    <location>
        <begin position="145"/>
        <end position="169"/>
    </location>
</feature>
<feature type="transmembrane region" description="Helical" evidence="6">
    <location>
        <begin position="326"/>
        <end position="349"/>
    </location>
</feature>
<dbReference type="CDD" id="cd17328">
    <property type="entry name" value="MFS_spinster_like"/>
    <property type="match status" value="1"/>
</dbReference>
<dbReference type="SUPFAM" id="SSF103473">
    <property type="entry name" value="MFS general substrate transporter"/>
    <property type="match status" value="1"/>
</dbReference>
<feature type="transmembrane region" description="Helical" evidence="6">
    <location>
        <begin position="84"/>
        <end position="102"/>
    </location>
</feature>
<feature type="transmembrane region" description="Helical" evidence="6">
    <location>
        <begin position="54"/>
        <end position="77"/>
    </location>
</feature>
<dbReference type="GO" id="GO:0016020">
    <property type="term" value="C:membrane"/>
    <property type="evidence" value="ECO:0007669"/>
    <property type="project" value="UniProtKB-SubCell"/>
</dbReference>
<dbReference type="InterPro" id="IPR036259">
    <property type="entry name" value="MFS_trans_sf"/>
</dbReference>
<protein>
    <submittedName>
        <fullName evidence="8">Major facilitator superfamily MFS_1</fullName>
    </submittedName>
</protein>
<evidence type="ECO:0000256" key="4">
    <source>
        <dbReference type="ARBA" id="ARBA00022989"/>
    </source>
</evidence>
<evidence type="ECO:0000313" key="8">
    <source>
        <dbReference type="EMBL" id="EAW30417.1"/>
    </source>
</evidence>
<dbReference type="Pfam" id="PF07690">
    <property type="entry name" value="MFS_1"/>
    <property type="match status" value="1"/>
</dbReference>
<evidence type="ECO:0000256" key="3">
    <source>
        <dbReference type="ARBA" id="ARBA00022692"/>
    </source>
</evidence>
<keyword evidence="4 6" id="KW-1133">Transmembrane helix</keyword>
<feature type="transmembrane region" description="Helical" evidence="6">
    <location>
        <begin position="361"/>
        <end position="385"/>
    </location>
</feature>
<dbReference type="AlphaFoldDB" id="A0YFK3"/>
<feature type="transmembrane region" description="Helical" evidence="6">
    <location>
        <begin position="12"/>
        <end position="31"/>
    </location>
</feature>
<evidence type="ECO:0000256" key="6">
    <source>
        <dbReference type="SAM" id="Phobius"/>
    </source>
</evidence>
<keyword evidence="3 6" id="KW-0812">Transmembrane</keyword>
<dbReference type="InterPro" id="IPR020846">
    <property type="entry name" value="MFS_dom"/>
</dbReference>
<dbReference type="Gene3D" id="1.20.1250.20">
    <property type="entry name" value="MFS general substrate transporter like domains"/>
    <property type="match status" value="1"/>
</dbReference>
<gene>
    <name evidence="8" type="ORF">GP2143_09435</name>
</gene>
<dbReference type="EMBL" id="AAVT01000008">
    <property type="protein sequence ID" value="EAW30417.1"/>
    <property type="molecule type" value="Genomic_DNA"/>
</dbReference>
<evidence type="ECO:0000259" key="7">
    <source>
        <dbReference type="PROSITE" id="PS50850"/>
    </source>
</evidence>
<keyword evidence="2" id="KW-0813">Transport</keyword>